<dbReference type="InterPro" id="IPR002104">
    <property type="entry name" value="Integrase_catalytic"/>
</dbReference>
<dbReference type="InterPro" id="IPR010998">
    <property type="entry name" value="Integrase_recombinase_N"/>
</dbReference>
<dbReference type="PANTHER" id="PTHR30629:SF2">
    <property type="entry name" value="PROPHAGE INTEGRASE INTS-RELATED"/>
    <property type="match status" value="1"/>
</dbReference>
<sequence>MRPRITDDTYTTYKSSIKNYIVPQLGKMYMSTLNQGYIRKLYNAVAEKYESVAKNVRTIMKTSLEYAFNKNVLATNPAKGINLPKKIKKTEYRVLKIDEKKTLTLPQVLRLIEASKETPIHMQILFAVLMGLRRSEINGLKYSDVDYIHRTLRVERQLGKKPNSKAEDCAPKMLTKQEIKTKTPAGVRELPIPDYVFEAILEERKTYEKNRRRRPKEFRDWNYICCSTYGNPRSKGFHQKYYKDLLKSLDLPDIHFHQLRNTYATILLKNSFNSKGVSHLLGHAKEIISVDVYGDTQEIIEDCLDVLEPFIEEVILKERKDQYYDYSEVIEIDLILEEYFNAA</sequence>
<reference evidence="7 8" key="1">
    <citation type="submission" date="2019-07" db="EMBL/GenBank/DDBJ databases">
        <authorList>
            <person name="Hibberd C M."/>
            <person name="Gehrig L. J."/>
            <person name="Chang H.-W."/>
            <person name="Venkatesh S."/>
        </authorList>
    </citation>
    <scope>NUCLEOTIDE SEQUENCE [LARGE SCALE GENOMIC DNA]</scope>
    <source>
        <strain evidence="7">Dorea_longicatena_SSTS_Bg7063</strain>
    </source>
</reference>
<dbReference type="EMBL" id="CABHNM010000064">
    <property type="protein sequence ID" value="VUX20510.1"/>
    <property type="molecule type" value="Genomic_DNA"/>
</dbReference>
<dbReference type="InterPro" id="IPR050808">
    <property type="entry name" value="Phage_Integrase"/>
</dbReference>
<gene>
    <name evidence="7" type="primary">Int-Tn_3</name>
    <name evidence="7" type="ORF">DLSSTS7063_02749</name>
</gene>
<comment type="similarity">
    <text evidence="2">Belongs to the 'phage' integrase family.</text>
</comment>
<protein>
    <submittedName>
        <fullName evidence="7">Transposase from transposon Tn916</fullName>
    </submittedName>
</protein>
<dbReference type="InterPro" id="IPR011010">
    <property type="entry name" value="DNA_brk_join_enz"/>
</dbReference>
<keyword evidence="3" id="KW-0229">DNA integration</keyword>
<dbReference type="CDD" id="cd01189">
    <property type="entry name" value="INT_ICEBs1_C_like"/>
    <property type="match status" value="1"/>
</dbReference>
<dbReference type="GO" id="GO:0006310">
    <property type="term" value="P:DNA recombination"/>
    <property type="evidence" value="ECO:0007669"/>
    <property type="project" value="UniProtKB-KW"/>
</dbReference>
<dbReference type="PROSITE" id="PS51898">
    <property type="entry name" value="TYR_RECOMBINASE"/>
    <property type="match status" value="1"/>
</dbReference>
<accession>A0A564ULY7</accession>
<name>A0A564ULY7_9FIRM</name>
<evidence type="ECO:0000256" key="3">
    <source>
        <dbReference type="ARBA" id="ARBA00022908"/>
    </source>
</evidence>
<organism evidence="7 8">
    <name type="scientific">Dorea longicatena</name>
    <dbReference type="NCBI Taxonomy" id="88431"/>
    <lineage>
        <taxon>Bacteria</taxon>
        <taxon>Bacillati</taxon>
        <taxon>Bacillota</taxon>
        <taxon>Clostridia</taxon>
        <taxon>Lachnospirales</taxon>
        <taxon>Lachnospiraceae</taxon>
        <taxon>Dorea</taxon>
    </lineage>
</organism>
<dbReference type="GO" id="GO:0015074">
    <property type="term" value="P:DNA integration"/>
    <property type="evidence" value="ECO:0007669"/>
    <property type="project" value="UniProtKB-KW"/>
</dbReference>
<evidence type="ECO:0000256" key="1">
    <source>
        <dbReference type="ARBA" id="ARBA00003283"/>
    </source>
</evidence>
<evidence type="ECO:0000259" key="6">
    <source>
        <dbReference type="PROSITE" id="PS51898"/>
    </source>
</evidence>
<keyword evidence="5" id="KW-0233">DNA recombination</keyword>
<evidence type="ECO:0000256" key="4">
    <source>
        <dbReference type="ARBA" id="ARBA00023125"/>
    </source>
</evidence>
<comment type="function">
    <text evidence="1">Site-specific tyrosine recombinase, which acts by catalyzing the cutting and rejoining of the recombining DNA molecules.</text>
</comment>
<feature type="domain" description="Tyr recombinase" evidence="6">
    <location>
        <begin position="98"/>
        <end position="308"/>
    </location>
</feature>
<dbReference type="Proteomes" id="UP000398619">
    <property type="component" value="Unassembled WGS sequence"/>
</dbReference>
<dbReference type="InterPro" id="IPR013762">
    <property type="entry name" value="Integrase-like_cat_sf"/>
</dbReference>
<dbReference type="Gene3D" id="1.10.443.10">
    <property type="entry name" value="Intergrase catalytic core"/>
    <property type="match status" value="1"/>
</dbReference>
<dbReference type="PANTHER" id="PTHR30629">
    <property type="entry name" value="PROPHAGE INTEGRASE"/>
    <property type="match status" value="1"/>
</dbReference>
<dbReference type="AlphaFoldDB" id="A0A564ULY7"/>
<evidence type="ECO:0000256" key="5">
    <source>
        <dbReference type="ARBA" id="ARBA00023172"/>
    </source>
</evidence>
<dbReference type="Pfam" id="PF00589">
    <property type="entry name" value="Phage_integrase"/>
    <property type="match status" value="1"/>
</dbReference>
<keyword evidence="4" id="KW-0238">DNA-binding</keyword>
<dbReference type="GO" id="GO:0003677">
    <property type="term" value="F:DNA binding"/>
    <property type="evidence" value="ECO:0007669"/>
    <property type="project" value="UniProtKB-KW"/>
</dbReference>
<dbReference type="Gene3D" id="1.10.150.130">
    <property type="match status" value="1"/>
</dbReference>
<evidence type="ECO:0000256" key="2">
    <source>
        <dbReference type="ARBA" id="ARBA00008857"/>
    </source>
</evidence>
<dbReference type="Pfam" id="PF14659">
    <property type="entry name" value="Phage_int_SAM_3"/>
    <property type="match status" value="1"/>
</dbReference>
<proteinExistence type="inferred from homology"/>
<dbReference type="SUPFAM" id="SSF56349">
    <property type="entry name" value="DNA breaking-rejoining enzymes"/>
    <property type="match status" value="1"/>
</dbReference>
<evidence type="ECO:0000313" key="8">
    <source>
        <dbReference type="Proteomes" id="UP000398619"/>
    </source>
</evidence>
<evidence type="ECO:0000313" key="7">
    <source>
        <dbReference type="EMBL" id="VUX20510.1"/>
    </source>
</evidence>
<dbReference type="InterPro" id="IPR004107">
    <property type="entry name" value="Integrase_SAM-like_N"/>
</dbReference>